<evidence type="ECO:0000313" key="2">
    <source>
        <dbReference type="Proteomes" id="UP000323274"/>
    </source>
</evidence>
<protein>
    <submittedName>
        <fullName evidence="1">Uncharacterized protein</fullName>
    </submittedName>
</protein>
<sequence length="57" mass="6457">MTQQQVVGTKTKNIYFMGDAIACRRFINDNSISKTVGKGKSEKKRSEFGFKEALRIV</sequence>
<comment type="caution">
    <text evidence="1">The sequence shown here is derived from an EMBL/GenBank/DDBJ whole genome shotgun (WGS) entry which is preliminary data.</text>
</comment>
<reference evidence="1 2" key="1">
    <citation type="submission" date="2019-04" db="EMBL/GenBank/DDBJ databases">
        <title>A pseudo-fructophilic Leuconostoc citreum strain F192-5 isolated from peel of satsuma mandarin: the first report for isolation and characterization of strain-dependent fructophilic-like characteristics.</title>
        <authorList>
            <person name="Maeno S."/>
            <person name="Tanizawa Y."/>
            <person name="Kajikawa A."/>
            <person name="Kanesaki Y."/>
            <person name="Kubota E."/>
            <person name="Arita M."/>
            <person name="Leon D."/>
            <person name="Endo A."/>
        </authorList>
    </citation>
    <scope>NUCLEOTIDE SEQUENCE [LARGE SCALE GENOMIC DNA]</scope>
    <source>
        <strain evidence="1 2">F192-5</strain>
    </source>
</reference>
<accession>A0A5A5TZP8</accession>
<name>A0A5A5TZP8_LEUCI</name>
<dbReference type="Proteomes" id="UP000323274">
    <property type="component" value="Unassembled WGS sequence"/>
</dbReference>
<dbReference type="EMBL" id="BJJW01000002">
    <property type="protein sequence ID" value="GDZ83063.1"/>
    <property type="molecule type" value="Genomic_DNA"/>
</dbReference>
<organism evidence="1 2">
    <name type="scientific">Leuconostoc citreum</name>
    <dbReference type="NCBI Taxonomy" id="33964"/>
    <lineage>
        <taxon>Bacteria</taxon>
        <taxon>Bacillati</taxon>
        <taxon>Bacillota</taxon>
        <taxon>Bacilli</taxon>
        <taxon>Lactobacillales</taxon>
        <taxon>Lactobacillaceae</taxon>
        <taxon>Leuconostoc</taxon>
    </lineage>
</organism>
<dbReference type="AlphaFoldDB" id="A0A5A5TZP8"/>
<proteinExistence type="predicted"/>
<evidence type="ECO:0000313" key="1">
    <source>
        <dbReference type="EMBL" id="GDZ83063.1"/>
    </source>
</evidence>
<dbReference type="RefSeq" id="WP_004907140.1">
    <property type="nucleotide sequence ID" value="NZ_BJJW01000002.1"/>
</dbReference>
<gene>
    <name evidence="1" type="ORF">LCIT_03050</name>
</gene>